<dbReference type="AlphaFoldDB" id="A0AAU7KDD8"/>
<proteinExistence type="predicted"/>
<keyword evidence="1" id="KW-0732">Signal</keyword>
<reference evidence="2" key="1">
    <citation type="submission" date="2022-06" db="EMBL/GenBank/DDBJ databases">
        <title>A novel DMS-producing enzyme.</title>
        <authorList>
            <person name="Zhang Y."/>
        </authorList>
    </citation>
    <scope>NUCLEOTIDE SEQUENCE</scope>
    <source>
        <strain evidence="2">RT37</strain>
    </source>
</reference>
<accession>A0AAU7KDD8</accession>
<evidence type="ECO:0000313" key="2">
    <source>
        <dbReference type="EMBL" id="XBO69203.1"/>
    </source>
</evidence>
<organism evidence="2">
    <name type="scientific">Halomonas sp. RT37</name>
    <dbReference type="NCBI Taxonomy" id="2950872"/>
    <lineage>
        <taxon>Bacteria</taxon>
        <taxon>Pseudomonadati</taxon>
        <taxon>Pseudomonadota</taxon>
        <taxon>Gammaproteobacteria</taxon>
        <taxon>Oceanospirillales</taxon>
        <taxon>Halomonadaceae</taxon>
        <taxon>Halomonas</taxon>
    </lineage>
</organism>
<dbReference type="EMBL" id="CP098827">
    <property type="protein sequence ID" value="XBO69203.1"/>
    <property type="molecule type" value="Genomic_DNA"/>
</dbReference>
<dbReference type="RefSeq" id="WP_348826505.1">
    <property type="nucleotide sequence ID" value="NZ_CP098827.1"/>
</dbReference>
<feature type="chain" id="PRO_5043772843" evidence="1">
    <location>
        <begin position="21"/>
        <end position="49"/>
    </location>
</feature>
<sequence>MNPTFALFAFAIVTCLGACAALAWAQREEKRRAREEMRSFLEQIDRRDS</sequence>
<gene>
    <name evidence="2" type="ORF">NFG58_11200</name>
</gene>
<feature type="signal peptide" evidence="1">
    <location>
        <begin position="1"/>
        <end position="20"/>
    </location>
</feature>
<name>A0AAU7KDD8_9GAMM</name>
<evidence type="ECO:0000256" key="1">
    <source>
        <dbReference type="SAM" id="SignalP"/>
    </source>
</evidence>
<protein>
    <submittedName>
        <fullName evidence="2">Uncharacterized protein</fullName>
    </submittedName>
</protein>